<dbReference type="Proteomes" id="UP000789702">
    <property type="component" value="Unassembled WGS sequence"/>
</dbReference>
<protein>
    <submittedName>
        <fullName evidence="1">2823_t:CDS:1</fullName>
    </submittedName>
</protein>
<keyword evidence="2" id="KW-1185">Reference proteome</keyword>
<accession>A0ACA9PI95</accession>
<evidence type="ECO:0000313" key="2">
    <source>
        <dbReference type="Proteomes" id="UP000789702"/>
    </source>
</evidence>
<feature type="non-terminal residue" evidence="1">
    <location>
        <position position="1"/>
    </location>
</feature>
<dbReference type="EMBL" id="CAJVPU010028658">
    <property type="protein sequence ID" value="CAG8707965.1"/>
    <property type="molecule type" value="Genomic_DNA"/>
</dbReference>
<name>A0ACA9PI95_9GLOM</name>
<organism evidence="1 2">
    <name type="scientific">Dentiscutata heterogama</name>
    <dbReference type="NCBI Taxonomy" id="1316150"/>
    <lineage>
        <taxon>Eukaryota</taxon>
        <taxon>Fungi</taxon>
        <taxon>Fungi incertae sedis</taxon>
        <taxon>Mucoromycota</taxon>
        <taxon>Glomeromycotina</taxon>
        <taxon>Glomeromycetes</taxon>
        <taxon>Diversisporales</taxon>
        <taxon>Gigasporaceae</taxon>
        <taxon>Dentiscutata</taxon>
    </lineage>
</organism>
<proteinExistence type="predicted"/>
<comment type="caution">
    <text evidence="1">The sequence shown here is derived from an EMBL/GenBank/DDBJ whole genome shotgun (WGS) entry which is preliminary data.</text>
</comment>
<gene>
    <name evidence="1" type="ORF">DHETER_LOCUS12098</name>
</gene>
<feature type="non-terminal residue" evidence="1">
    <location>
        <position position="495"/>
    </location>
</feature>
<sequence length="495" mass="57620">TSIKNNDDSVQPDILSKQFKAFKFNQKKFTAKKDILSMECISGKQTTQPSDLSSSLQSNQLENKISNFDDHRHLPTSPSSSTSWGGRSKYSYYSPRSKPIMERNVDYPSYSSHYYRRSIIKPRPYRKIRPYDNRYHRVFPPFRSEIKSFNPTYSHKVWKNDYTYPKFSDSSPKFSDPSSKFSDPPPKFSDPSSKFSDSSPKFSDRYLRDRDSTSVGDSSTQHTDRFSSSSSSFINNLPNSESTLPESSHQSSNNHNLISVPKSRSGTDIDPMELDNSQQNTTPAATSISSTTLTNPSTTSNNNTDKKQFSLDISSFIPSEAMSLLDDKMSINGDNGDNGLNTIQKNSMENKFTKNLPPIDDYRVHKPGSFIPARRHSYFPRDKYKNVGTRFYDEHNRRFNNNDHPIHYHENYQRDIDYQRNPRYHQRNIDYLRDDKPLRSDSYDSNFNNEKRVNIQQDYPLRNNRHDSHHMTSDIKGNFEINRYHHSQIHRVYNP</sequence>
<reference evidence="1" key="1">
    <citation type="submission" date="2021-06" db="EMBL/GenBank/DDBJ databases">
        <authorList>
            <person name="Kallberg Y."/>
            <person name="Tangrot J."/>
            <person name="Rosling A."/>
        </authorList>
    </citation>
    <scope>NUCLEOTIDE SEQUENCE</scope>
    <source>
        <strain evidence="1">IL203A</strain>
    </source>
</reference>
<evidence type="ECO:0000313" key="1">
    <source>
        <dbReference type="EMBL" id="CAG8707965.1"/>
    </source>
</evidence>